<comment type="caution">
    <text evidence="5">The sequence shown here is derived from an EMBL/GenBank/DDBJ whole genome shotgun (WGS) entry which is preliminary data.</text>
</comment>
<dbReference type="Proteomes" id="UP001597419">
    <property type="component" value="Unassembled WGS sequence"/>
</dbReference>
<keyword evidence="2" id="KW-0285">Flavoprotein</keyword>
<organism evidence="5 6">
    <name type="scientific">Amycolatopsis samaneae</name>
    <dbReference type="NCBI Taxonomy" id="664691"/>
    <lineage>
        <taxon>Bacteria</taxon>
        <taxon>Bacillati</taxon>
        <taxon>Actinomycetota</taxon>
        <taxon>Actinomycetes</taxon>
        <taxon>Pseudonocardiales</taxon>
        <taxon>Pseudonocardiaceae</taxon>
        <taxon>Amycolatopsis</taxon>
    </lineage>
</organism>
<evidence type="ECO:0000256" key="1">
    <source>
        <dbReference type="ARBA" id="ARBA00001974"/>
    </source>
</evidence>
<dbReference type="PRINTS" id="PR00420">
    <property type="entry name" value="RNGMNOXGNASE"/>
</dbReference>
<evidence type="ECO:0000313" key="5">
    <source>
        <dbReference type="EMBL" id="MFD2464962.1"/>
    </source>
</evidence>
<dbReference type="Gene3D" id="3.50.50.60">
    <property type="entry name" value="FAD/NAD(P)-binding domain"/>
    <property type="match status" value="1"/>
</dbReference>
<dbReference type="EMBL" id="JBHUKU010000028">
    <property type="protein sequence ID" value="MFD2464962.1"/>
    <property type="molecule type" value="Genomic_DNA"/>
</dbReference>
<sequence>MTYDVVVAGAGPVGLLLAAELRLGGARVLVLERDADPARPRKAGSMGARALNGPSVAALHLRGLVPALRENAFFWYDPENEEEPAEEGAGSFEPGFIGHFAGIGIRADRLDFTDPELTGEPLGAGVVAQQDLETVLARHAAGLGAEIRRGVAVTGFAAGEGGVRVRAGATEIEAGWLVGCDGGRGTVRKLVGFDFPGVDPIFTGRQAIVDMTGGEGLTASDWRPGVNGSYVVGGWGEDGKSRVHTVEFTPPPDRDTEVTAAEIQDSLRRLSGVEVTVTAVHAATRYADTTRQASTYRRGRVLLAGDAAHVHSPAGGQGLNLGLGDAMNLGWKLAAVARGFAPESLVDTYTAERHPIGAWVQRWSMAQTAVSVPGDPRVAALREVLGELLDTPHGATYVLKKIGGGWQHYDLPGDHPLLGRRAPDFVLGDGTTFAGHAATGAGILLDPRGEVGGIAAPWGDRVRVVTAAPVGFPDAPAAFVRPDGYVAWVSGGQETLADSLRAWLGEPSASR</sequence>
<evidence type="ECO:0000259" key="4">
    <source>
        <dbReference type="Pfam" id="PF01494"/>
    </source>
</evidence>
<dbReference type="Pfam" id="PF21274">
    <property type="entry name" value="Rng_hyd_C"/>
    <property type="match status" value="1"/>
</dbReference>
<keyword evidence="5" id="KW-0560">Oxidoreductase</keyword>
<proteinExistence type="predicted"/>
<name>A0ABW5GVM1_9PSEU</name>
<dbReference type="PANTHER" id="PTHR43004:SF19">
    <property type="entry name" value="BINDING MONOOXYGENASE, PUTATIVE (JCVI)-RELATED"/>
    <property type="match status" value="1"/>
</dbReference>
<dbReference type="InterPro" id="IPR036188">
    <property type="entry name" value="FAD/NAD-bd_sf"/>
</dbReference>
<keyword evidence="3" id="KW-0274">FAD</keyword>
<comment type="cofactor">
    <cofactor evidence="1">
        <name>FAD</name>
        <dbReference type="ChEBI" id="CHEBI:57692"/>
    </cofactor>
</comment>
<feature type="domain" description="FAD-binding" evidence="4">
    <location>
        <begin position="3"/>
        <end position="362"/>
    </location>
</feature>
<dbReference type="GO" id="GO:0004497">
    <property type="term" value="F:monooxygenase activity"/>
    <property type="evidence" value="ECO:0007669"/>
    <property type="project" value="UniProtKB-KW"/>
</dbReference>
<accession>A0ABW5GVM1</accession>
<dbReference type="Gene3D" id="3.40.30.120">
    <property type="match status" value="1"/>
</dbReference>
<gene>
    <name evidence="5" type="ORF">ACFSYJ_40530</name>
</gene>
<dbReference type="InterPro" id="IPR050641">
    <property type="entry name" value="RIFMO-like"/>
</dbReference>
<keyword evidence="5" id="KW-0503">Monooxygenase</keyword>
<dbReference type="InterPro" id="IPR002938">
    <property type="entry name" value="FAD-bd"/>
</dbReference>
<dbReference type="RefSeq" id="WP_345399360.1">
    <property type="nucleotide sequence ID" value="NZ_BAABHG010000010.1"/>
</dbReference>
<reference evidence="6" key="1">
    <citation type="journal article" date="2019" name="Int. J. Syst. Evol. Microbiol.">
        <title>The Global Catalogue of Microorganisms (GCM) 10K type strain sequencing project: providing services to taxonomists for standard genome sequencing and annotation.</title>
        <authorList>
            <consortium name="The Broad Institute Genomics Platform"/>
            <consortium name="The Broad Institute Genome Sequencing Center for Infectious Disease"/>
            <person name="Wu L."/>
            <person name="Ma J."/>
        </authorList>
    </citation>
    <scope>NUCLEOTIDE SEQUENCE [LARGE SCALE GENOMIC DNA]</scope>
    <source>
        <strain evidence="6">CGMCC 4.7643</strain>
    </source>
</reference>
<protein>
    <submittedName>
        <fullName evidence="5">FAD-dependent monooxygenase</fullName>
    </submittedName>
</protein>
<keyword evidence="6" id="KW-1185">Reference proteome</keyword>
<dbReference type="SUPFAM" id="SSF51905">
    <property type="entry name" value="FAD/NAD(P)-binding domain"/>
    <property type="match status" value="1"/>
</dbReference>
<evidence type="ECO:0000313" key="6">
    <source>
        <dbReference type="Proteomes" id="UP001597419"/>
    </source>
</evidence>
<evidence type="ECO:0000256" key="2">
    <source>
        <dbReference type="ARBA" id="ARBA00022630"/>
    </source>
</evidence>
<evidence type="ECO:0000256" key="3">
    <source>
        <dbReference type="ARBA" id="ARBA00022827"/>
    </source>
</evidence>
<dbReference type="PANTHER" id="PTHR43004">
    <property type="entry name" value="TRK SYSTEM POTASSIUM UPTAKE PROTEIN"/>
    <property type="match status" value="1"/>
</dbReference>
<dbReference type="Pfam" id="PF01494">
    <property type="entry name" value="FAD_binding_3"/>
    <property type="match status" value="1"/>
</dbReference>
<dbReference type="Gene3D" id="3.30.70.2450">
    <property type="match status" value="1"/>
</dbReference>